<dbReference type="Proteomes" id="UP000654075">
    <property type="component" value="Unassembled WGS sequence"/>
</dbReference>
<feature type="non-terminal residue" evidence="2">
    <location>
        <position position="92"/>
    </location>
</feature>
<name>A0A813FTX2_POLGL</name>
<dbReference type="AlphaFoldDB" id="A0A813FTX2"/>
<organism evidence="2 3">
    <name type="scientific">Polarella glacialis</name>
    <name type="common">Dinoflagellate</name>
    <dbReference type="NCBI Taxonomy" id="89957"/>
    <lineage>
        <taxon>Eukaryota</taxon>
        <taxon>Sar</taxon>
        <taxon>Alveolata</taxon>
        <taxon>Dinophyceae</taxon>
        <taxon>Suessiales</taxon>
        <taxon>Suessiaceae</taxon>
        <taxon>Polarella</taxon>
    </lineage>
</organism>
<dbReference type="EMBL" id="CAJNNV010025754">
    <property type="protein sequence ID" value="CAE8615943.1"/>
    <property type="molecule type" value="Genomic_DNA"/>
</dbReference>
<evidence type="ECO:0000313" key="2">
    <source>
        <dbReference type="EMBL" id="CAE8615943.1"/>
    </source>
</evidence>
<evidence type="ECO:0000313" key="3">
    <source>
        <dbReference type="Proteomes" id="UP000654075"/>
    </source>
</evidence>
<accession>A0A813FTX2</accession>
<reference evidence="2" key="1">
    <citation type="submission" date="2021-02" db="EMBL/GenBank/DDBJ databases">
        <authorList>
            <person name="Dougan E. K."/>
            <person name="Rhodes N."/>
            <person name="Thang M."/>
            <person name="Chan C."/>
        </authorList>
    </citation>
    <scope>NUCLEOTIDE SEQUENCE</scope>
</reference>
<feature type="region of interest" description="Disordered" evidence="1">
    <location>
        <begin position="35"/>
        <end position="63"/>
    </location>
</feature>
<sequence length="92" mass="9900">ARSGRGSALRVQRAEAEVWRCYLSGELRQLRALSSRSFSSQVQTRGPASGDGVSPWGGASGTSLAELSDRAGFLPRPEVFDERLKPGPKPRS</sequence>
<feature type="compositionally biased region" description="Polar residues" evidence="1">
    <location>
        <begin position="35"/>
        <end position="46"/>
    </location>
</feature>
<keyword evidence="3" id="KW-1185">Reference proteome</keyword>
<comment type="caution">
    <text evidence="2">The sequence shown here is derived from an EMBL/GenBank/DDBJ whole genome shotgun (WGS) entry which is preliminary data.</text>
</comment>
<protein>
    <submittedName>
        <fullName evidence="2">Uncharacterized protein</fullName>
    </submittedName>
</protein>
<gene>
    <name evidence="2" type="ORF">PGLA1383_LOCUS33649</name>
</gene>
<evidence type="ECO:0000256" key="1">
    <source>
        <dbReference type="SAM" id="MobiDB-lite"/>
    </source>
</evidence>
<feature type="non-terminal residue" evidence="2">
    <location>
        <position position="1"/>
    </location>
</feature>
<proteinExistence type="predicted"/>